<evidence type="ECO:0000313" key="3">
    <source>
        <dbReference type="Proteomes" id="UP001465976"/>
    </source>
</evidence>
<proteinExistence type="predicted"/>
<reference evidence="2 3" key="1">
    <citation type="submission" date="2024-02" db="EMBL/GenBank/DDBJ databases">
        <title>A draft genome for the cacao thread blight pathogen Marasmius crinis-equi.</title>
        <authorList>
            <person name="Cohen S.P."/>
            <person name="Baruah I.K."/>
            <person name="Amoako-Attah I."/>
            <person name="Bukari Y."/>
            <person name="Meinhardt L.W."/>
            <person name="Bailey B.A."/>
        </authorList>
    </citation>
    <scope>NUCLEOTIDE SEQUENCE [LARGE SCALE GENOMIC DNA]</scope>
    <source>
        <strain evidence="2 3">GH-76</strain>
    </source>
</reference>
<protein>
    <submittedName>
        <fullName evidence="2">Uncharacterized protein</fullName>
    </submittedName>
</protein>
<feature type="region of interest" description="Disordered" evidence="1">
    <location>
        <begin position="1"/>
        <end position="29"/>
    </location>
</feature>
<evidence type="ECO:0000256" key="1">
    <source>
        <dbReference type="SAM" id="MobiDB-lite"/>
    </source>
</evidence>
<dbReference type="Proteomes" id="UP001465976">
    <property type="component" value="Unassembled WGS sequence"/>
</dbReference>
<keyword evidence="3" id="KW-1185">Reference proteome</keyword>
<name>A0ABR3F2I8_9AGAR</name>
<sequence>MSVEAGISENSDISDTTISDQSEPESDLETPAHGLELFGRFHSYLAGLRDEEFKQKLEERAKTGSKNLVLPICKTAMEHSFDKFISALSRSFLVAKQTPLSRTQAGSTEEFEEFAKRIGVKIDASVPEYCEEFGNILEIKRMVLTSVLKWLEVWKPPYHEGVNKKRLYKDIMKGIAHKAQSRRFNDAILLGLHTHKGSVFAYEDADWRGIMEEDLRKGRWEDGSNPTTRMYSGPRHTFVYTGPK</sequence>
<organism evidence="2 3">
    <name type="scientific">Marasmius crinis-equi</name>
    <dbReference type="NCBI Taxonomy" id="585013"/>
    <lineage>
        <taxon>Eukaryota</taxon>
        <taxon>Fungi</taxon>
        <taxon>Dikarya</taxon>
        <taxon>Basidiomycota</taxon>
        <taxon>Agaricomycotina</taxon>
        <taxon>Agaricomycetes</taxon>
        <taxon>Agaricomycetidae</taxon>
        <taxon>Agaricales</taxon>
        <taxon>Marasmiineae</taxon>
        <taxon>Marasmiaceae</taxon>
        <taxon>Marasmius</taxon>
    </lineage>
</organism>
<evidence type="ECO:0000313" key="2">
    <source>
        <dbReference type="EMBL" id="KAL0569424.1"/>
    </source>
</evidence>
<comment type="caution">
    <text evidence="2">The sequence shown here is derived from an EMBL/GenBank/DDBJ whole genome shotgun (WGS) entry which is preliminary data.</text>
</comment>
<accession>A0ABR3F2I8</accession>
<feature type="compositionally biased region" description="Low complexity" evidence="1">
    <location>
        <begin position="11"/>
        <end position="20"/>
    </location>
</feature>
<gene>
    <name evidence="2" type="ORF">V5O48_012541</name>
</gene>
<dbReference type="EMBL" id="JBAHYK010001122">
    <property type="protein sequence ID" value="KAL0569424.1"/>
    <property type="molecule type" value="Genomic_DNA"/>
</dbReference>